<dbReference type="InterPro" id="IPR042089">
    <property type="entry name" value="Peptidase_M13_dom_2"/>
</dbReference>
<name>A0A9D4Q8X9_RHISA</name>
<dbReference type="PANTHER" id="PTHR11733">
    <property type="entry name" value="ZINC METALLOPROTEASE FAMILY M13 NEPRILYSIN-RELATED"/>
    <property type="match status" value="1"/>
</dbReference>
<dbReference type="AlphaFoldDB" id="A0A9D4Q8X9"/>
<evidence type="ECO:0008006" key="4">
    <source>
        <dbReference type="Google" id="ProtNLM"/>
    </source>
</evidence>
<evidence type="ECO:0000313" key="2">
    <source>
        <dbReference type="EMBL" id="KAH7971931.1"/>
    </source>
</evidence>
<comment type="caution">
    <text evidence="2">The sequence shown here is derived from an EMBL/GenBank/DDBJ whole genome shotgun (WGS) entry which is preliminary data.</text>
</comment>
<gene>
    <name evidence="2" type="ORF">HPB52_003871</name>
</gene>
<dbReference type="GO" id="GO:0016485">
    <property type="term" value="P:protein processing"/>
    <property type="evidence" value="ECO:0007669"/>
    <property type="project" value="TreeGrafter"/>
</dbReference>
<keyword evidence="1" id="KW-0472">Membrane</keyword>
<organism evidence="2 3">
    <name type="scientific">Rhipicephalus sanguineus</name>
    <name type="common">Brown dog tick</name>
    <name type="synonym">Ixodes sanguineus</name>
    <dbReference type="NCBI Taxonomy" id="34632"/>
    <lineage>
        <taxon>Eukaryota</taxon>
        <taxon>Metazoa</taxon>
        <taxon>Ecdysozoa</taxon>
        <taxon>Arthropoda</taxon>
        <taxon>Chelicerata</taxon>
        <taxon>Arachnida</taxon>
        <taxon>Acari</taxon>
        <taxon>Parasitiformes</taxon>
        <taxon>Ixodida</taxon>
        <taxon>Ixodoidea</taxon>
        <taxon>Ixodidae</taxon>
        <taxon>Rhipicephalinae</taxon>
        <taxon>Rhipicephalus</taxon>
        <taxon>Rhipicephalus</taxon>
    </lineage>
</organism>
<reference evidence="2" key="2">
    <citation type="submission" date="2021-09" db="EMBL/GenBank/DDBJ databases">
        <authorList>
            <person name="Jia N."/>
            <person name="Wang J."/>
            <person name="Shi W."/>
            <person name="Du L."/>
            <person name="Sun Y."/>
            <person name="Zhan W."/>
            <person name="Jiang J."/>
            <person name="Wang Q."/>
            <person name="Zhang B."/>
            <person name="Ji P."/>
            <person name="Sakyi L.B."/>
            <person name="Cui X."/>
            <person name="Yuan T."/>
            <person name="Jiang B."/>
            <person name="Yang W."/>
            <person name="Lam T.T.-Y."/>
            <person name="Chang Q."/>
            <person name="Ding S."/>
            <person name="Wang X."/>
            <person name="Zhu J."/>
            <person name="Ruan X."/>
            <person name="Zhao L."/>
            <person name="Wei J."/>
            <person name="Que T."/>
            <person name="Du C."/>
            <person name="Cheng J."/>
            <person name="Dai P."/>
            <person name="Han X."/>
            <person name="Huang E."/>
            <person name="Gao Y."/>
            <person name="Liu J."/>
            <person name="Shao H."/>
            <person name="Ye R."/>
            <person name="Li L."/>
            <person name="Wei W."/>
            <person name="Wang X."/>
            <person name="Wang C."/>
            <person name="Huo Q."/>
            <person name="Li W."/>
            <person name="Guo W."/>
            <person name="Chen H."/>
            <person name="Chen S."/>
            <person name="Zhou L."/>
            <person name="Zhou L."/>
            <person name="Ni X."/>
            <person name="Tian J."/>
            <person name="Zhou Y."/>
            <person name="Sheng Y."/>
            <person name="Liu T."/>
            <person name="Pan Y."/>
            <person name="Xia L."/>
            <person name="Li J."/>
            <person name="Zhao F."/>
            <person name="Cao W."/>
        </authorList>
    </citation>
    <scope>NUCLEOTIDE SEQUENCE</scope>
    <source>
        <strain evidence="2">Rsan-2018</strain>
        <tissue evidence="2">Larvae</tissue>
    </source>
</reference>
<dbReference type="GO" id="GO:0005886">
    <property type="term" value="C:plasma membrane"/>
    <property type="evidence" value="ECO:0007669"/>
    <property type="project" value="TreeGrafter"/>
</dbReference>
<keyword evidence="1" id="KW-1133">Transmembrane helix</keyword>
<sequence>MSPKKEQLSVTRPWFDGTEFAGAVALMAVILALVLFALYRMYKTGGREADLCGTADCIEHVHTLGIYTDHNASPCECFGCFVCSGWSNDFRHANSSVRGQAILRWFATVNKLSLGDYDQQAVINRPLSMMRQCMSSTSDGENTVRMLTAFVSERSFAWPTAGEPEEIVDYGRALQVVLELSVVWALPLWFHVHLLPVAASSRLQRDRAVLLTPSTPSLLGHFTHETISRYQDGYSIYTGFFINTVFAVRPPSESFTTFLTRRSSGVQRQIFHELTSAIDSDLPQPRLVEIGSMPKLVRNLSAKDWIRALRSVYGTRASDITAKDLLLATNGGLIEAIDSIFASNTAKDIFFHTVWWFVQAVGSTISSVLRLSVDSAPEGAYFQRLVCFYHVDTTYNVLLASVNKAMLSTEARFAITNRLENIRSIVVEKLRGYSKLNAETRRALSSVVEGMCTVIWPEDDFGRPGGFEQYFGEPYNGSERGFYAEWEWSRLQMYNRDNRAAVAIGDYVAASKVFAFAGETVTAYNPLLNVISISVAALSPPFYYGEGTSAMFYSGLGFIYAEGIFRAVAMMAHLLNGGMVMASSESAVTWSFWNASWCSDVLEAERTFPWLPALDVAYTAYLRFKDEASDLRLEGLREYSPAQVFLATFCHGTCRTDSFKRKFSRTCTDATRNFGPFADAFSCPTNATAKKCAYV</sequence>
<proteinExistence type="predicted"/>
<protein>
    <recommendedName>
        <fullName evidence="4">Endothelin-converting enzyme</fullName>
    </recommendedName>
</protein>
<feature type="transmembrane region" description="Helical" evidence="1">
    <location>
        <begin position="20"/>
        <end position="39"/>
    </location>
</feature>
<evidence type="ECO:0000313" key="3">
    <source>
        <dbReference type="Proteomes" id="UP000821837"/>
    </source>
</evidence>
<accession>A0A9D4Q8X9</accession>
<dbReference type="GO" id="GO:0004222">
    <property type="term" value="F:metalloendopeptidase activity"/>
    <property type="evidence" value="ECO:0007669"/>
    <property type="project" value="InterPro"/>
</dbReference>
<dbReference type="SUPFAM" id="SSF55486">
    <property type="entry name" value="Metalloproteases ('zincins'), catalytic domain"/>
    <property type="match status" value="1"/>
</dbReference>
<dbReference type="Gene3D" id="1.10.1380.10">
    <property type="entry name" value="Neutral endopeptidase , domain2"/>
    <property type="match status" value="1"/>
</dbReference>
<dbReference type="Proteomes" id="UP000821837">
    <property type="component" value="Chromosome 11"/>
</dbReference>
<evidence type="ECO:0000256" key="1">
    <source>
        <dbReference type="SAM" id="Phobius"/>
    </source>
</evidence>
<dbReference type="VEuPathDB" id="VectorBase:RSAN_054164"/>
<keyword evidence="1" id="KW-0812">Transmembrane</keyword>
<dbReference type="PROSITE" id="PS51885">
    <property type="entry name" value="NEPRILYSIN"/>
    <property type="match status" value="1"/>
</dbReference>
<keyword evidence="3" id="KW-1185">Reference proteome</keyword>
<reference evidence="2" key="1">
    <citation type="journal article" date="2020" name="Cell">
        <title>Large-Scale Comparative Analyses of Tick Genomes Elucidate Their Genetic Diversity and Vector Capacities.</title>
        <authorList>
            <consortium name="Tick Genome and Microbiome Consortium (TIGMIC)"/>
            <person name="Jia N."/>
            <person name="Wang J."/>
            <person name="Shi W."/>
            <person name="Du L."/>
            <person name="Sun Y."/>
            <person name="Zhan W."/>
            <person name="Jiang J.F."/>
            <person name="Wang Q."/>
            <person name="Zhang B."/>
            <person name="Ji P."/>
            <person name="Bell-Sakyi L."/>
            <person name="Cui X.M."/>
            <person name="Yuan T.T."/>
            <person name="Jiang B.G."/>
            <person name="Yang W.F."/>
            <person name="Lam T.T."/>
            <person name="Chang Q.C."/>
            <person name="Ding S.J."/>
            <person name="Wang X.J."/>
            <person name="Zhu J.G."/>
            <person name="Ruan X.D."/>
            <person name="Zhao L."/>
            <person name="Wei J.T."/>
            <person name="Ye R.Z."/>
            <person name="Que T.C."/>
            <person name="Du C.H."/>
            <person name="Zhou Y.H."/>
            <person name="Cheng J.X."/>
            <person name="Dai P.F."/>
            <person name="Guo W.B."/>
            <person name="Han X.H."/>
            <person name="Huang E.J."/>
            <person name="Li L.F."/>
            <person name="Wei W."/>
            <person name="Gao Y.C."/>
            <person name="Liu J.Z."/>
            <person name="Shao H.Z."/>
            <person name="Wang X."/>
            <person name="Wang C.C."/>
            <person name="Yang T.C."/>
            <person name="Huo Q.B."/>
            <person name="Li W."/>
            <person name="Chen H.Y."/>
            <person name="Chen S.E."/>
            <person name="Zhou L.G."/>
            <person name="Ni X.B."/>
            <person name="Tian J.H."/>
            <person name="Sheng Y."/>
            <person name="Liu T."/>
            <person name="Pan Y.S."/>
            <person name="Xia L.Y."/>
            <person name="Li J."/>
            <person name="Zhao F."/>
            <person name="Cao W.C."/>
        </authorList>
    </citation>
    <scope>NUCLEOTIDE SEQUENCE</scope>
    <source>
        <strain evidence="2">Rsan-2018</strain>
    </source>
</reference>
<dbReference type="EMBL" id="JABSTV010001247">
    <property type="protein sequence ID" value="KAH7971931.1"/>
    <property type="molecule type" value="Genomic_DNA"/>
</dbReference>
<dbReference type="PANTHER" id="PTHR11733:SF241">
    <property type="entry name" value="GH26575P-RELATED"/>
    <property type="match status" value="1"/>
</dbReference>
<dbReference type="InterPro" id="IPR000718">
    <property type="entry name" value="Peptidase_M13"/>
</dbReference>
<dbReference type="InterPro" id="IPR024079">
    <property type="entry name" value="MetalloPept_cat_dom_sf"/>
</dbReference>
<dbReference type="Gene3D" id="3.40.390.10">
    <property type="entry name" value="Collagenase (Catalytic Domain)"/>
    <property type="match status" value="2"/>
</dbReference>